<dbReference type="InterPro" id="IPR000884">
    <property type="entry name" value="TSP1_rpt"/>
</dbReference>
<dbReference type="PANTHER" id="PTHR11348:SF22">
    <property type="entry name" value="CCN FAMILY MEMBER 5"/>
    <property type="match status" value="1"/>
</dbReference>
<feature type="domain" description="CTCK" evidence="8">
    <location>
        <begin position="256"/>
        <end position="329"/>
    </location>
</feature>
<evidence type="ECO:0000259" key="8">
    <source>
        <dbReference type="PROSITE" id="PS01225"/>
    </source>
</evidence>
<dbReference type="GO" id="GO:0005178">
    <property type="term" value="F:integrin binding"/>
    <property type="evidence" value="ECO:0007669"/>
    <property type="project" value="TreeGrafter"/>
</dbReference>
<evidence type="ECO:0000256" key="2">
    <source>
        <dbReference type="ARBA" id="ARBA00008125"/>
    </source>
</evidence>
<dbReference type="Pfam" id="PF00007">
    <property type="entry name" value="Cys_knot"/>
    <property type="match status" value="1"/>
</dbReference>
<evidence type="ECO:0000256" key="7">
    <source>
        <dbReference type="SAM" id="SignalP"/>
    </source>
</evidence>
<dbReference type="InterPro" id="IPR006207">
    <property type="entry name" value="Cys_knot_C"/>
</dbReference>
<dbReference type="HOGENOM" id="CLU_063247_1_0_1"/>
<evidence type="ECO:0000313" key="11">
    <source>
        <dbReference type="Ensembl" id="ENSLACP00000004558.1"/>
    </source>
</evidence>
<dbReference type="InterPro" id="IPR017891">
    <property type="entry name" value="Insulin_GF-bd_Cys-rich_CS"/>
</dbReference>
<evidence type="ECO:0000259" key="9">
    <source>
        <dbReference type="PROSITE" id="PS50184"/>
    </source>
</evidence>
<accession>H3A4I7</accession>
<gene>
    <name evidence="11" type="primary">CCN5</name>
</gene>
<dbReference type="SMART" id="SM00209">
    <property type="entry name" value="TSP1"/>
    <property type="match status" value="1"/>
</dbReference>
<dbReference type="InterPro" id="IPR006208">
    <property type="entry name" value="Glyco_hormone_CN"/>
</dbReference>
<comment type="caution">
    <text evidence="6">Lacks conserved residue(s) required for the propagation of feature annotation.</text>
</comment>
<dbReference type="SMART" id="SM00214">
    <property type="entry name" value="VWC"/>
    <property type="match status" value="1"/>
</dbReference>
<dbReference type="Ensembl" id="ENSLACT00000004597.1">
    <property type="protein sequence ID" value="ENSLACP00000004558.1"/>
    <property type="gene ID" value="ENSLACG00000004056.1"/>
</dbReference>
<dbReference type="InterPro" id="IPR001007">
    <property type="entry name" value="VWF_dom"/>
</dbReference>
<dbReference type="InterPro" id="IPR009030">
    <property type="entry name" value="Growth_fac_rcpt_cys_sf"/>
</dbReference>
<dbReference type="eggNOG" id="ENOG502QVMZ">
    <property type="taxonomic scope" value="Eukaryota"/>
</dbReference>
<comment type="similarity">
    <text evidence="2">Belongs to the CCN family.</text>
</comment>
<dbReference type="InterPro" id="IPR000867">
    <property type="entry name" value="IGFBP-like"/>
</dbReference>
<feature type="chain" id="PRO_5003579569" evidence="7">
    <location>
        <begin position="27"/>
        <end position="329"/>
    </location>
</feature>
<dbReference type="Bgee" id="ENSLACG00000004056">
    <property type="expression patterns" value="Expressed in pelvic fin"/>
</dbReference>
<dbReference type="PIRSF" id="PIRSF036495">
    <property type="entry name" value="IGFBP_rP_CNN"/>
    <property type="match status" value="1"/>
</dbReference>
<dbReference type="PROSITE" id="PS51323">
    <property type="entry name" value="IGFBP_N_2"/>
    <property type="match status" value="1"/>
</dbReference>
<dbReference type="InParanoid" id="H3A4I7"/>
<dbReference type="SUPFAM" id="SSF57603">
    <property type="entry name" value="FnI-like domain"/>
    <property type="match status" value="1"/>
</dbReference>
<keyword evidence="5" id="KW-1015">Disulfide bond</keyword>
<dbReference type="SMART" id="SM00041">
    <property type="entry name" value="CT"/>
    <property type="match status" value="1"/>
</dbReference>
<keyword evidence="12" id="KW-1185">Reference proteome</keyword>
<feature type="domain" description="IGFBP N-terminal" evidence="10">
    <location>
        <begin position="21"/>
        <end position="97"/>
    </location>
</feature>
<dbReference type="PROSITE" id="PS50184">
    <property type="entry name" value="VWFC_2"/>
    <property type="match status" value="1"/>
</dbReference>
<dbReference type="Pfam" id="PF00219">
    <property type="entry name" value="IGFBP"/>
    <property type="match status" value="1"/>
</dbReference>
<dbReference type="PROSITE" id="PS01208">
    <property type="entry name" value="VWFC_1"/>
    <property type="match status" value="1"/>
</dbReference>
<dbReference type="GO" id="GO:0008201">
    <property type="term" value="F:heparin binding"/>
    <property type="evidence" value="ECO:0007669"/>
    <property type="project" value="TreeGrafter"/>
</dbReference>
<dbReference type="PROSITE" id="PS50092">
    <property type="entry name" value="TSP1"/>
    <property type="match status" value="1"/>
</dbReference>
<comment type="subcellular location">
    <subcellularLocation>
        <location evidence="1">Secreted</location>
    </subcellularLocation>
</comment>
<dbReference type="GO" id="GO:0007165">
    <property type="term" value="P:signal transduction"/>
    <property type="evidence" value="ECO:0007669"/>
    <property type="project" value="InterPro"/>
</dbReference>
<dbReference type="EMBL" id="AFYH01254516">
    <property type="status" value="NOT_ANNOTATED_CDS"/>
    <property type="molecule type" value="Genomic_DNA"/>
</dbReference>
<dbReference type="InterPro" id="IPR036383">
    <property type="entry name" value="TSP1_rpt_sf"/>
</dbReference>
<dbReference type="Gene3D" id="2.20.100.10">
    <property type="entry name" value="Thrombospondin type-1 (TSP1) repeat"/>
    <property type="match status" value="1"/>
</dbReference>
<keyword evidence="4 7" id="KW-0732">Signal</keyword>
<sequence>HLKLKTFPSLFLFCLLTEMCSLKTCAQFCQNPCYCPWTVPYCPPGVPLVMDGCGCCRICARRLGQPCDEVNVCDNSQGLICDFRTSYPLERGVCVFDSNSNCEMNGVIYKEGETFQPSCKFQCRCSDGGITCIPLCSEDVQLSSSECPFPRRVEIPGKCCAEWICDKQDSGVLNDAMAAYRLEVGYGSDLLISSSYGNCEEQSTEWNACSKTCGMGVSTRVSNKNQYCRLETQSRLCIVRPCHPVLGITVMRRRGCSWTVRASKLIHFEYKSCISIKTYQPTFCGSCNDGRCCTPYNTETIAVEFKCQRGRIIKKQMMFINSCSCHYSC</sequence>
<evidence type="ECO:0000313" key="12">
    <source>
        <dbReference type="Proteomes" id="UP000008672"/>
    </source>
</evidence>
<reference evidence="11" key="3">
    <citation type="submission" date="2025-09" db="UniProtKB">
        <authorList>
            <consortium name="Ensembl"/>
        </authorList>
    </citation>
    <scope>IDENTIFICATION</scope>
</reference>
<dbReference type="GO" id="GO:0045597">
    <property type="term" value="P:positive regulation of cell differentiation"/>
    <property type="evidence" value="ECO:0007669"/>
    <property type="project" value="TreeGrafter"/>
</dbReference>
<dbReference type="Pfam" id="PF19035">
    <property type="entry name" value="TSP1_CCN"/>
    <property type="match status" value="1"/>
</dbReference>
<dbReference type="InterPro" id="IPR012395">
    <property type="entry name" value="IGFBP_CNN"/>
</dbReference>
<dbReference type="Pfam" id="PF00093">
    <property type="entry name" value="VWC"/>
    <property type="match status" value="1"/>
</dbReference>
<dbReference type="PROSITE" id="PS00222">
    <property type="entry name" value="IGFBP_N_1"/>
    <property type="match status" value="1"/>
</dbReference>
<name>H3A4I7_LATCH</name>
<dbReference type="InterPro" id="IPR043973">
    <property type="entry name" value="TSP1_CCN"/>
</dbReference>
<dbReference type="OMA" id="GGPCQCQ"/>
<feature type="signal peptide" evidence="7">
    <location>
        <begin position="1"/>
        <end position="26"/>
    </location>
</feature>
<organism evidence="11 12">
    <name type="scientific">Latimeria chalumnae</name>
    <name type="common">Coelacanth</name>
    <dbReference type="NCBI Taxonomy" id="7897"/>
    <lineage>
        <taxon>Eukaryota</taxon>
        <taxon>Metazoa</taxon>
        <taxon>Chordata</taxon>
        <taxon>Craniata</taxon>
        <taxon>Vertebrata</taxon>
        <taxon>Euteleostomi</taxon>
        <taxon>Coelacanthiformes</taxon>
        <taxon>Coelacanthidae</taxon>
        <taxon>Latimeria</taxon>
    </lineage>
</organism>
<dbReference type="PROSITE" id="PS01225">
    <property type="entry name" value="CTCK_2"/>
    <property type="match status" value="1"/>
</dbReference>
<feature type="domain" description="VWFC" evidence="9">
    <location>
        <begin position="100"/>
        <end position="166"/>
    </location>
</feature>
<dbReference type="PROSITE" id="PS01185">
    <property type="entry name" value="CTCK_1"/>
    <property type="match status" value="1"/>
</dbReference>
<evidence type="ECO:0000256" key="5">
    <source>
        <dbReference type="ARBA" id="ARBA00023157"/>
    </source>
</evidence>
<reference evidence="12" key="1">
    <citation type="submission" date="2011-08" db="EMBL/GenBank/DDBJ databases">
        <title>The draft genome of Latimeria chalumnae.</title>
        <authorList>
            <person name="Di Palma F."/>
            <person name="Alfoldi J."/>
            <person name="Johnson J."/>
            <person name="Berlin A."/>
            <person name="Gnerre S."/>
            <person name="Jaffe D."/>
            <person name="MacCallum I."/>
            <person name="Young S."/>
            <person name="Walker B.J."/>
            <person name="Lander E."/>
            <person name="Lindblad-Toh K."/>
        </authorList>
    </citation>
    <scope>NUCLEOTIDE SEQUENCE [LARGE SCALE GENOMIC DNA]</scope>
    <source>
        <strain evidence="12">Wild caught</strain>
    </source>
</reference>
<dbReference type="InterPro" id="IPR050941">
    <property type="entry name" value="CCN"/>
</dbReference>
<dbReference type="GeneTree" id="ENSGT00940000160207"/>
<protein>
    <submittedName>
        <fullName evidence="11">Cellular communication network factor 5</fullName>
    </submittedName>
</protein>
<evidence type="ECO:0000259" key="10">
    <source>
        <dbReference type="PROSITE" id="PS51323"/>
    </source>
</evidence>
<dbReference type="GO" id="GO:0031012">
    <property type="term" value="C:extracellular matrix"/>
    <property type="evidence" value="ECO:0007669"/>
    <property type="project" value="TreeGrafter"/>
</dbReference>
<dbReference type="GO" id="GO:0007155">
    <property type="term" value="P:cell adhesion"/>
    <property type="evidence" value="ECO:0007669"/>
    <property type="project" value="TreeGrafter"/>
</dbReference>
<evidence type="ECO:0000256" key="3">
    <source>
        <dbReference type="ARBA" id="ARBA00022525"/>
    </source>
</evidence>
<keyword evidence="3" id="KW-0964">Secreted</keyword>
<proteinExistence type="inferred from homology"/>
<dbReference type="PANTHER" id="PTHR11348">
    <property type="entry name" value="CONNECTIVE TISSUE GROWTH FACTOR-RELATED"/>
    <property type="match status" value="1"/>
</dbReference>
<evidence type="ECO:0000256" key="1">
    <source>
        <dbReference type="ARBA" id="ARBA00004613"/>
    </source>
</evidence>
<evidence type="ECO:0000256" key="6">
    <source>
        <dbReference type="PROSITE-ProRule" id="PRU00039"/>
    </source>
</evidence>
<dbReference type="AlphaFoldDB" id="H3A4I7"/>
<evidence type="ECO:0000256" key="4">
    <source>
        <dbReference type="ARBA" id="ARBA00022729"/>
    </source>
</evidence>
<dbReference type="SMART" id="SM00121">
    <property type="entry name" value="IB"/>
    <property type="match status" value="1"/>
</dbReference>
<dbReference type="EMBL" id="AFYH01254515">
    <property type="status" value="NOT_ANNOTATED_CDS"/>
    <property type="molecule type" value="Genomic_DNA"/>
</dbReference>
<dbReference type="GO" id="GO:0005615">
    <property type="term" value="C:extracellular space"/>
    <property type="evidence" value="ECO:0007669"/>
    <property type="project" value="TreeGrafter"/>
</dbReference>
<dbReference type="Proteomes" id="UP000008672">
    <property type="component" value="Unassembled WGS sequence"/>
</dbReference>
<dbReference type="SUPFAM" id="SSF57184">
    <property type="entry name" value="Growth factor receptor domain"/>
    <property type="match status" value="1"/>
</dbReference>
<reference evidence="11" key="2">
    <citation type="submission" date="2025-08" db="UniProtKB">
        <authorList>
            <consortium name="Ensembl"/>
        </authorList>
    </citation>
    <scope>IDENTIFICATION</scope>
</reference>